<sequence length="148" mass="16150">MHHAPGPIQSSNFSSEIRSFVEAGLDHAGPVVVGRPVPRRVRCEDFVGQQQVAVAVDAKFKLGVGDNDSAGESVIGGLHIRLQSTITQLVGTQRAYHLHHPVKRDVLVVVPQRGFSRRGEQRCGEPTGLDQARRQRDTAYLPGCLVIQ</sequence>
<name>A0A916PGC1_MYCTX</name>
<dbReference type="EMBL" id="CSBK01000665">
    <property type="protein sequence ID" value="COX72751.1"/>
    <property type="molecule type" value="Genomic_DNA"/>
</dbReference>
<organism evidence="1 2">
    <name type="scientific">Mycobacterium tuberculosis</name>
    <dbReference type="NCBI Taxonomy" id="1773"/>
    <lineage>
        <taxon>Bacteria</taxon>
        <taxon>Bacillati</taxon>
        <taxon>Actinomycetota</taxon>
        <taxon>Actinomycetes</taxon>
        <taxon>Mycobacteriales</taxon>
        <taxon>Mycobacteriaceae</taxon>
        <taxon>Mycobacterium</taxon>
        <taxon>Mycobacterium tuberculosis complex</taxon>
    </lineage>
</organism>
<comment type="caution">
    <text evidence="1">The sequence shown here is derived from an EMBL/GenBank/DDBJ whole genome shotgun (WGS) entry which is preliminary data.</text>
</comment>
<proteinExistence type="predicted"/>
<accession>A0A916PGC1</accession>
<evidence type="ECO:0000313" key="1">
    <source>
        <dbReference type="EMBL" id="COX72751.1"/>
    </source>
</evidence>
<dbReference type="Proteomes" id="UP000039021">
    <property type="component" value="Unassembled WGS sequence"/>
</dbReference>
<reference evidence="2" key="1">
    <citation type="submission" date="2015-03" db="EMBL/GenBank/DDBJ databases">
        <authorList>
            <consortium name="Pathogen Informatics"/>
        </authorList>
    </citation>
    <scope>NUCLEOTIDE SEQUENCE [LARGE SCALE GENOMIC DNA]</scope>
    <source>
        <strain evidence="2">N09902308</strain>
    </source>
</reference>
<protein>
    <submittedName>
        <fullName evidence="1">Uncharacterized protein</fullName>
    </submittedName>
</protein>
<gene>
    <name evidence="1" type="ORF">ERS007739_01652</name>
</gene>
<evidence type="ECO:0000313" key="2">
    <source>
        <dbReference type="Proteomes" id="UP000039021"/>
    </source>
</evidence>
<dbReference type="AlphaFoldDB" id="A0A916PGC1"/>